<evidence type="ECO:0000313" key="2">
    <source>
        <dbReference type="Proteomes" id="UP000295008"/>
    </source>
</evidence>
<dbReference type="SUPFAM" id="SSF46785">
    <property type="entry name" value="Winged helix' DNA-binding domain"/>
    <property type="match status" value="1"/>
</dbReference>
<comment type="caution">
    <text evidence="1">The sequence shown here is derived from an EMBL/GenBank/DDBJ whole genome shotgun (WGS) entry which is preliminary data.</text>
</comment>
<dbReference type="AlphaFoldDB" id="A0A4R1RMG0"/>
<dbReference type="Gene3D" id="1.10.10.10">
    <property type="entry name" value="Winged helix-like DNA-binding domain superfamily/Winged helix DNA-binding domain"/>
    <property type="match status" value="1"/>
</dbReference>
<dbReference type="InterPro" id="IPR011991">
    <property type="entry name" value="ArsR-like_HTH"/>
</dbReference>
<dbReference type="CDD" id="cd00090">
    <property type="entry name" value="HTH_ARSR"/>
    <property type="match status" value="1"/>
</dbReference>
<dbReference type="OrthoDB" id="9764248at2"/>
<organism evidence="1 2">
    <name type="scientific">Hydrogenispora ethanolica</name>
    <dbReference type="NCBI Taxonomy" id="1082276"/>
    <lineage>
        <taxon>Bacteria</taxon>
        <taxon>Bacillati</taxon>
        <taxon>Bacillota</taxon>
        <taxon>Hydrogenispora</taxon>
    </lineage>
</organism>
<dbReference type="RefSeq" id="WP_132014626.1">
    <property type="nucleotide sequence ID" value="NZ_SLUN01000014.1"/>
</dbReference>
<dbReference type="InterPro" id="IPR036390">
    <property type="entry name" value="WH_DNA-bd_sf"/>
</dbReference>
<accession>A0A4R1RMG0</accession>
<proteinExistence type="predicted"/>
<gene>
    <name evidence="1" type="ORF">EDC14_101455</name>
</gene>
<dbReference type="Proteomes" id="UP000295008">
    <property type="component" value="Unassembled WGS sequence"/>
</dbReference>
<dbReference type="InterPro" id="IPR036388">
    <property type="entry name" value="WH-like_DNA-bd_sf"/>
</dbReference>
<sequence length="93" mass="10461">MLCDHCIKQLAARLDRPCGLILIALQRESLNREQLKTKTELSYSTTQTALRRLEGAGLIDGVEVGRSRVYCLSSAGRRFFALYREQKGGSRIC</sequence>
<dbReference type="EMBL" id="SLUN01000014">
    <property type="protein sequence ID" value="TCL67366.1"/>
    <property type="molecule type" value="Genomic_DNA"/>
</dbReference>
<name>A0A4R1RMG0_HYDET</name>
<keyword evidence="2" id="KW-1185">Reference proteome</keyword>
<evidence type="ECO:0000313" key="1">
    <source>
        <dbReference type="EMBL" id="TCL67366.1"/>
    </source>
</evidence>
<reference evidence="1 2" key="1">
    <citation type="submission" date="2019-03" db="EMBL/GenBank/DDBJ databases">
        <title>Genomic Encyclopedia of Type Strains, Phase IV (KMG-IV): sequencing the most valuable type-strain genomes for metagenomic binning, comparative biology and taxonomic classification.</title>
        <authorList>
            <person name="Goeker M."/>
        </authorList>
    </citation>
    <scope>NUCLEOTIDE SEQUENCE [LARGE SCALE GENOMIC DNA]</scope>
    <source>
        <strain evidence="1 2">LX-B</strain>
    </source>
</reference>
<protein>
    <submittedName>
        <fullName evidence="1">Uncharacterized protein</fullName>
    </submittedName>
</protein>